<dbReference type="Proteomes" id="UP001231189">
    <property type="component" value="Unassembled WGS sequence"/>
</dbReference>
<evidence type="ECO:0000313" key="6">
    <source>
        <dbReference type="Proteomes" id="UP001231189"/>
    </source>
</evidence>
<sequence>MAGAKPHFAPHAAYAASASAPTAAPASDSSSSNSRASASADADAGADVIVFRLLLPRAFGDEDAFHLYAAIAPLRRNAAALQVRVDALQGYPEDSASRVAVVLGPTSPSRRVEASSSSSSGEPLQLSPVQEALVALVDVGGVLHRVVGRGPEFVTCLVLVEAARLDDQGRWTLRAITSETGAEIRFTSLAGDAKPSLHSPDEVLEITGDRTTIRKAIVALSSYVQGDLHAGTLTNSVTTASAELPRTTLEVPETNFGALHSGGSTQYAKSSIPRIDSPQGVTGDVKSKHQQQISFRLLCHVNLAGGLIGTKGMLIKSFESETGASIDVGNPYSGCTERVITISALESPGPYSTVQRAMLCIFERMEEVERNGHSTFGKPGYSTRVLVPKSQFYWLVGLGGAVIQEIVKSTGAGIEIMDEADVPACASHCERVLQITGELVDVRKALIVLSDKLRDYAFSSKSTKYDDANATSSDITESTPSRQVKISSTSYSSTENFPMIDHGPSLNKMNSVENSFCAFHLGSPGSSELEKSANANDVGIMKSKNAVQKSAGGSGAITITEVQKPADGSGDRINNSCIGITSPEDNKFSSHQRIKDPVVIRMTYEVAACQRVLCILYGDEGYYLAQLRQISGADITVYDPPPETSDGSIIVISGTPDQAQLALAALIDLTKKMTSSSSDPQA</sequence>
<evidence type="ECO:0000313" key="5">
    <source>
        <dbReference type="EMBL" id="KAK1680845.1"/>
    </source>
</evidence>
<protein>
    <recommendedName>
        <fullName evidence="4">K Homology domain-containing protein</fullName>
    </recommendedName>
</protein>
<dbReference type="InterPro" id="IPR036612">
    <property type="entry name" value="KH_dom_type_1_sf"/>
</dbReference>
<feature type="domain" description="K Homology" evidence="4">
    <location>
        <begin position="291"/>
        <end position="363"/>
    </location>
</feature>
<proteinExistence type="predicted"/>
<dbReference type="InterPro" id="IPR004088">
    <property type="entry name" value="KH_dom_type_1"/>
</dbReference>
<comment type="caution">
    <text evidence="5">The sequence shown here is derived from an EMBL/GenBank/DDBJ whole genome shotgun (WGS) entry which is preliminary data.</text>
</comment>
<feature type="region of interest" description="Disordered" evidence="3">
    <location>
        <begin position="19"/>
        <end position="38"/>
    </location>
</feature>
<feature type="domain" description="K Homology" evidence="4">
    <location>
        <begin position="152"/>
        <end position="225"/>
    </location>
</feature>
<keyword evidence="6" id="KW-1185">Reference proteome</keyword>
<evidence type="ECO:0000256" key="3">
    <source>
        <dbReference type="SAM" id="MobiDB-lite"/>
    </source>
</evidence>
<dbReference type="SMART" id="SM00322">
    <property type="entry name" value="KH"/>
    <property type="match status" value="4"/>
</dbReference>
<dbReference type="GO" id="GO:0003723">
    <property type="term" value="F:RNA binding"/>
    <property type="evidence" value="ECO:0007669"/>
    <property type="project" value="UniProtKB-UniRule"/>
</dbReference>
<feature type="domain" description="K Homology" evidence="4">
    <location>
        <begin position="379"/>
        <end position="454"/>
    </location>
</feature>
<organism evidence="5 6">
    <name type="scientific">Lolium multiflorum</name>
    <name type="common">Italian ryegrass</name>
    <name type="synonym">Lolium perenne subsp. multiflorum</name>
    <dbReference type="NCBI Taxonomy" id="4521"/>
    <lineage>
        <taxon>Eukaryota</taxon>
        <taxon>Viridiplantae</taxon>
        <taxon>Streptophyta</taxon>
        <taxon>Embryophyta</taxon>
        <taxon>Tracheophyta</taxon>
        <taxon>Spermatophyta</taxon>
        <taxon>Magnoliopsida</taxon>
        <taxon>Liliopsida</taxon>
        <taxon>Poales</taxon>
        <taxon>Poaceae</taxon>
        <taxon>BOP clade</taxon>
        <taxon>Pooideae</taxon>
        <taxon>Poodae</taxon>
        <taxon>Poeae</taxon>
        <taxon>Poeae Chloroplast Group 2 (Poeae type)</taxon>
        <taxon>Loliodinae</taxon>
        <taxon>Loliinae</taxon>
        <taxon>Lolium</taxon>
    </lineage>
</organism>
<dbReference type="SUPFAM" id="SSF54791">
    <property type="entry name" value="Eukaryotic type KH-domain (KH-domain type I)"/>
    <property type="match status" value="3"/>
</dbReference>
<evidence type="ECO:0000256" key="1">
    <source>
        <dbReference type="ARBA" id="ARBA00022737"/>
    </source>
</evidence>
<dbReference type="Pfam" id="PF00013">
    <property type="entry name" value="KH_1"/>
    <property type="match status" value="3"/>
</dbReference>
<dbReference type="InterPro" id="IPR004087">
    <property type="entry name" value="KH_dom"/>
</dbReference>
<accession>A0AAD8TE24</accession>
<evidence type="ECO:0000259" key="4">
    <source>
        <dbReference type="SMART" id="SM00322"/>
    </source>
</evidence>
<dbReference type="Gene3D" id="3.30.1370.10">
    <property type="entry name" value="K Homology domain, type 1"/>
    <property type="match status" value="3"/>
</dbReference>
<dbReference type="PROSITE" id="PS50084">
    <property type="entry name" value="KH_TYPE_1"/>
    <property type="match status" value="3"/>
</dbReference>
<name>A0AAD8TE24_LOLMU</name>
<keyword evidence="2" id="KW-0694">RNA-binding</keyword>
<dbReference type="PANTHER" id="PTHR10288">
    <property type="entry name" value="KH DOMAIN CONTAINING RNA BINDING PROTEIN"/>
    <property type="match status" value="1"/>
</dbReference>
<keyword evidence="1" id="KW-0677">Repeat</keyword>
<feature type="domain" description="K Homology" evidence="4">
    <location>
        <begin position="598"/>
        <end position="671"/>
    </location>
</feature>
<gene>
    <name evidence="5" type="ORF">QYE76_041693</name>
</gene>
<dbReference type="AlphaFoldDB" id="A0AAD8TE24"/>
<evidence type="ECO:0000256" key="2">
    <source>
        <dbReference type="PROSITE-ProRule" id="PRU00117"/>
    </source>
</evidence>
<reference evidence="5" key="1">
    <citation type="submission" date="2023-07" db="EMBL/GenBank/DDBJ databases">
        <title>A chromosome-level genome assembly of Lolium multiflorum.</title>
        <authorList>
            <person name="Chen Y."/>
            <person name="Copetti D."/>
            <person name="Kolliker R."/>
            <person name="Studer B."/>
        </authorList>
    </citation>
    <scope>NUCLEOTIDE SEQUENCE</scope>
    <source>
        <strain evidence="5">02402/16</strain>
        <tissue evidence="5">Leaf</tissue>
    </source>
</reference>
<dbReference type="EMBL" id="JAUUTY010000002">
    <property type="protein sequence ID" value="KAK1680845.1"/>
    <property type="molecule type" value="Genomic_DNA"/>
</dbReference>